<evidence type="ECO:0000256" key="1">
    <source>
        <dbReference type="SAM" id="MobiDB-lite"/>
    </source>
</evidence>
<feature type="compositionally biased region" description="Basic residues" evidence="1">
    <location>
        <begin position="117"/>
        <end position="132"/>
    </location>
</feature>
<dbReference type="InterPro" id="IPR026621">
    <property type="entry name" value="IMUP"/>
</dbReference>
<dbReference type="GO" id="GO:0005634">
    <property type="term" value="C:nucleus"/>
    <property type="evidence" value="ECO:0007669"/>
    <property type="project" value="InterPro"/>
</dbReference>
<dbReference type="GeneTree" id="ENSGT00940000168739"/>
<reference evidence="2 3" key="1">
    <citation type="submission" date="2018-10" db="EMBL/GenBank/DDBJ databases">
        <title>Improved assembly of the deer mouse Peromyscus maniculatus genome.</title>
        <authorList>
            <person name="Lassance J.-M."/>
            <person name="Hoekstra H.E."/>
        </authorList>
    </citation>
    <scope>NUCLEOTIDE SEQUENCE [LARGE SCALE GENOMIC DNA]</scope>
</reference>
<proteinExistence type="predicted"/>
<evidence type="ECO:0000313" key="3">
    <source>
        <dbReference type="Proteomes" id="UP000694547"/>
    </source>
</evidence>
<feature type="region of interest" description="Disordered" evidence="1">
    <location>
        <begin position="40"/>
        <end position="132"/>
    </location>
</feature>
<feature type="compositionally biased region" description="Basic and acidic residues" evidence="1">
    <location>
        <begin position="107"/>
        <end position="116"/>
    </location>
</feature>
<keyword evidence="3" id="KW-1185">Reference proteome</keyword>
<evidence type="ECO:0000313" key="2">
    <source>
        <dbReference type="Ensembl" id="ENSPEMP00000031661.1"/>
    </source>
</evidence>
<dbReference type="AlphaFoldDB" id="A0A8C8UKD2"/>
<accession>A0A8C8UKD2</accession>
<sequence length="132" mass="14148">MLPEWWICGARWGPDSNPGTPTEGPLPAACTTHLTFLPSAAVGPASKKPEGTGQVGNPKHCPPKAPGRPEAGAAHKPRVSHLTTGHRVPRAQGGDWLLSWKHATGCKKHEQSSDKAKKPKVKKEKKKKKAPH</sequence>
<dbReference type="Ensembl" id="ENSPEMT00000037735.1">
    <property type="protein sequence ID" value="ENSPEMP00000031661.1"/>
    <property type="gene ID" value="ENSPEMG00000028627.1"/>
</dbReference>
<organism evidence="2 3">
    <name type="scientific">Peromyscus maniculatus bairdii</name>
    <name type="common">Prairie deer mouse</name>
    <dbReference type="NCBI Taxonomy" id="230844"/>
    <lineage>
        <taxon>Eukaryota</taxon>
        <taxon>Metazoa</taxon>
        <taxon>Chordata</taxon>
        <taxon>Craniata</taxon>
        <taxon>Vertebrata</taxon>
        <taxon>Euteleostomi</taxon>
        <taxon>Mammalia</taxon>
        <taxon>Eutheria</taxon>
        <taxon>Euarchontoglires</taxon>
        <taxon>Glires</taxon>
        <taxon>Rodentia</taxon>
        <taxon>Myomorpha</taxon>
        <taxon>Muroidea</taxon>
        <taxon>Cricetidae</taxon>
        <taxon>Neotominae</taxon>
        <taxon>Peromyscus</taxon>
    </lineage>
</organism>
<name>A0A8C8UKD2_PERMB</name>
<reference evidence="2" key="3">
    <citation type="submission" date="2025-09" db="UniProtKB">
        <authorList>
            <consortium name="Ensembl"/>
        </authorList>
    </citation>
    <scope>IDENTIFICATION</scope>
</reference>
<dbReference type="Proteomes" id="UP000694547">
    <property type="component" value="Chromosome 1"/>
</dbReference>
<reference evidence="2" key="2">
    <citation type="submission" date="2025-08" db="UniProtKB">
        <authorList>
            <consortium name="Ensembl"/>
        </authorList>
    </citation>
    <scope>IDENTIFICATION</scope>
</reference>
<protein>
    <submittedName>
        <fullName evidence="2">Uncharacterized protein</fullName>
    </submittedName>
</protein>
<dbReference type="Pfam" id="PF15761">
    <property type="entry name" value="IMUP"/>
    <property type="match status" value="1"/>
</dbReference>